<keyword evidence="5 13" id="KW-1003">Cell membrane</keyword>
<dbReference type="EMBL" id="CP014206">
    <property type="protein sequence ID" value="AMK12407.1"/>
    <property type="molecule type" value="Genomic_DNA"/>
</dbReference>
<dbReference type="CDD" id="cd20070">
    <property type="entry name" value="5TM_YidC_Alb3"/>
    <property type="match status" value="1"/>
</dbReference>
<dbReference type="OrthoDB" id="9780552at2"/>
<feature type="domain" description="Membrane insertase YidC N-terminal" evidence="16">
    <location>
        <begin position="79"/>
        <end position="345"/>
    </location>
</feature>
<reference evidence="17 19" key="1">
    <citation type="journal article" date="2016" name="Front. Microbiol.">
        <title>Genome Sequence of the Piezophilic, Mesophilic Sulfate-Reducing Bacterium Desulfovibrio indicus J2T.</title>
        <authorList>
            <person name="Cao J."/>
            <person name="Maignien L."/>
            <person name="Shao Z."/>
            <person name="Alain K."/>
            <person name="Jebbar M."/>
        </authorList>
    </citation>
    <scope>NUCLEOTIDE SEQUENCE [LARGE SCALE GENOMIC DNA]</scope>
    <source>
        <strain evidence="17 19">J2</strain>
    </source>
</reference>
<proteinExistence type="inferred from homology"/>
<evidence type="ECO:0000259" key="16">
    <source>
        <dbReference type="Pfam" id="PF14849"/>
    </source>
</evidence>
<dbReference type="InterPro" id="IPR047196">
    <property type="entry name" value="YidC_ALB_C"/>
</dbReference>
<sequence>MEKKEQVRLVIALVLSFIVIFGWQYLTGPSAEEKAEMARKAAEAEQKTAALTQQAESAAQAAAESAPATDFIPTAGTKVTVDTPLYTAVFNSQGGVLESFVLKKYRETIEKDSPLVDLVGDKAFPKGPLGLILTMGGKEFHTWKRGEWAFSGTDLTLGATDGTKTLTFTGQSGGFRIERVLTFHSDSYLIEESATVTNQTGTGMEGALSFTAAAKSMSAEDDRYNPTKIAYLTKDKREEMSDRDDLKEEGLSAPADLKWGAIESNYFLFAVLPGNESGSLSAGVQDDIFRMAVSEEATFLPNVAKTLTASYFIGSTDREMLAKMPNDLADAVNFGWFDFLAKPLLVGLNFFYGFVGNYGVAIIILTIIIKLVFWPLSQKSYGSMEQMKKLQPMVAKLREKYGDDKQRLNQETMALYKTYKVNPMGGCLPMVVQIPVFFGLYKALLGAVELRHAPFIAHLPFTDLPWLADLSAKDPYYISPIIMGASMFLQQKMTPSAGDPTQQKIMLIMPLVFTFMFLQFPSGLVIYWLFNNLLSIGQQLMIARKSKAKAAATND</sequence>
<keyword evidence="14" id="KW-0175">Coiled coil</keyword>
<dbReference type="PRINTS" id="PR01900">
    <property type="entry name" value="YIDCPROTEIN"/>
</dbReference>
<evidence type="ECO:0000256" key="12">
    <source>
        <dbReference type="ARBA" id="ARBA00033342"/>
    </source>
</evidence>
<feature type="transmembrane region" description="Helical" evidence="13">
    <location>
        <begin position="505"/>
        <end position="530"/>
    </location>
</feature>
<keyword evidence="4 13" id="KW-0813">Transport</keyword>
<evidence type="ECO:0000256" key="1">
    <source>
        <dbReference type="ARBA" id="ARBA00004429"/>
    </source>
</evidence>
<dbReference type="PANTHER" id="PTHR12428">
    <property type="entry name" value="OXA1"/>
    <property type="match status" value="1"/>
</dbReference>
<dbReference type="Pfam" id="PF14849">
    <property type="entry name" value="YidC_periplas"/>
    <property type="match status" value="1"/>
</dbReference>
<dbReference type="InterPro" id="IPR028053">
    <property type="entry name" value="Membr_insert_YidC_N"/>
</dbReference>
<dbReference type="Pfam" id="PF02096">
    <property type="entry name" value="60KD_IMP"/>
    <property type="match status" value="1"/>
</dbReference>
<evidence type="ECO:0000256" key="3">
    <source>
        <dbReference type="ARBA" id="ARBA00015325"/>
    </source>
</evidence>
<comment type="subcellular location">
    <subcellularLocation>
        <location evidence="1">Cell inner membrane</location>
        <topology evidence="1">Multi-pass membrane protein</topology>
    </subcellularLocation>
    <subcellularLocation>
        <location evidence="13">Cell membrane</location>
        <topology evidence="13">Multi-pass membrane protein</topology>
    </subcellularLocation>
</comment>
<keyword evidence="10 13" id="KW-0143">Chaperone</keyword>
<dbReference type="HAMAP" id="MF_01810">
    <property type="entry name" value="YidC_type1"/>
    <property type="match status" value="1"/>
</dbReference>
<dbReference type="EMBL" id="SOBK01000002">
    <property type="protein sequence ID" value="TDT90705.1"/>
    <property type="molecule type" value="Genomic_DNA"/>
</dbReference>
<evidence type="ECO:0000259" key="15">
    <source>
        <dbReference type="Pfam" id="PF02096"/>
    </source>
</evidence>
<evidence type="ECO:0000313" key="17">
    <source>
        <dbReference type="EMBL" id="AMK12407.1"/>
    </source>
</evidence>
<evidence type="ECO:0000313" key="18">
    <source>
        <dbReference type="EMBL" id="TDT90705.1"/>
    </source>
</evidence>
<evidence type="ECO:0000256" key="13">
    <source>
        <dbReference type="HAMAP-Rule" id="MF_01810"/>
    </source>
</evidence>
<dbReference type="GO" id="GO:0005886">
    <property type="term" value="C:plasma membrane"/>
    <property type="evidence" value="ECO:0007669"/>
    <property type="project" value="UniProtKB-SubCell"/>
</dbReference>
<feature type="coiled-coil region" evidence="14">
    <location>
        <begin position="34"/>
        <end position="61"/>
    </location>
</feature>
<dbReference type="InterPro" id="IPR001708">
    <property type="entry name" value="YidC/ALB3/OXA1/COX18"/>
</dbReference>
<dbReference type="NCBIfam" id="TIGR03592">
    <property type="entry name" value="yidC_oxa1_cterm"/>
    <property type="match status" value="1"/>
</dbReference>
<evidence type="ECO:0000313" key="20">
    <source>
        <dbReference type="Proteomes" id="UP000295506"/>
    </source>
</evidence>
<evidence type="ECO:0000256" key="7">
    <source>
        <dbReference type="ARBA" id="ARBA00022927"/>
    </source>
</evidence>
<evidence type="ECO:0000256" key="11">
    <source>
        <dbReference type="ARBA" id="ARBA00033245"/>
    </source>
</evidence>
<dbReference type="Proteomes" id="UP000055611">
    <property type="component" value="Chromosome"/>
</dbReference>
<evidence type="ECO:0000256" key="14">
    <source>
        <dbReference type="SAM" id="Coils"/>
    </source>
</evidence>
<feature type="transmembrane region" description="Helical" evidence="13">
    <location>
        <begin position="7"/>
        <end position="26"/>
    </location>
</feature>
<feature type="transmembrane region" description="Helical" evidence="13">
    <location>
        <begin position="350"/>
        <end position="374"/>
    </location>
</feature>
<dbReference type="PRINTS" id="PR00701">
    <property type="entry name" value="60KDINNERMP"/>
</dbReference>
<organism evidence="18 20">
    <name type="scientific">Pseudodesulfovibrio indicus</name>
    <dbReference type="NCBI Taxonomy" id="1716143"/>
    <lineage>
        <taxon>Bacteria</taxon>
        <taxon>Pseudomonadati</taxon>
        <taxon>Thermodesulfobacteriota</taxon>
        <taxon>Desulfovibrionia</taxon>
        <taxon>Desulfovibrionales</taxon>
        <taxon>Desulfovibrionaceae</taxon>
    </lineage>
</organism>
<evidence type="ECO:0000256" key="8">
    <source>
        <dbReference type="ARBA" id="ARBA00022989"/>
    </source>
</evidence>
<keyword evidence="9 13" id="KW-0472">Membrane</keyword>
<keyword evidence="7 13" id="KW-0653">Protein transport</keyword>
<dbReference type="KEGG" id="dej:AWY79_15515"/>
<dbReference type="GO" id="GO:0032977">
    <property type="term" value="F:membrane insertase activity"/>
    <property type="evidence" value="ECO:0007669"/>
    <property type="project" value="InterPro"/>
</dbReference>
<comment type="similarity">
    <text evidence="2 13">Belongs to the OXA1/ALB3/YidC family. Type 1 subfamily.</text>
</comment>
<dbReference type="InterPro" id="IPR019998">
    <property type="entry name" value="Membr_insert_YidC"/>
</dbReference>
<evidence type="ECO:0000256" key="6">
    <source>
        <dbReference type="ARBA" id="ARBA00022692"/>
    </source>
</evidence>
<evidence type="ECO:0000256" key="10">
    <source>
        <dbReference type="ARBA" id="ARBA00023186"/>
    </source>
</evidence>
<name>A0A126QRQ6_9BACT</name>
<gene>
    <name evidence="13" type="primary">yidC</name>
    <name evidence="17" type="ORF">AWY79_15515</name>
    <name evidence="18" type="ORF">EDC59_102135</name>
</gene>
<dbReference type="PANTHER" id="PTHR12428:SF65">
    <property type="entry name" value="CYTOCHROME C OXIDASE ASSEMBLY PROTEIN COX18, MITOCHONDRIAL"/>
    <property type="match status" value="1"/>
</dbReference>
<evidence type="ECO:0000256" key="2">
    <source>
        <dbReference type="ARBA" id="ARBA00010527"/>
    </source>
</evidence>
<keyword evidence="6 13" id="KW-0812">Transmembrane</keyword>
<keyword evidence="19" id="KW-1185">Reference proteome</keyword>
<dbReference type="InterPro" id="IPR038221">
    <property type="entry name" value="YidC_periplasmic_sf"/>
</dbReference>
<dbReference type="Gene3D" id="2.70.98.90">
    <property type="match status" value="1"/>
</dbReference>
<accession>A0A126QRQ6</accession>
<reference evidence="18 20" key="2">
    <citation type="submission" date="2019-03" db="EMBL/GenBank/DDBJ databases">
        <title>Genomic Encyclopedia of Type Strains, Phase IV (KMG-IV): sequencing the most valuable type-strain genomes for metagenomic binning, comparative biology and taxonomic classification.</title>
        <authorList>
            <person name="Goeker M."/>
        </authorList>
    </citation>
    <scope>NUCLEOTIDE SEQUENCE [LARGE SCALE GENOMIC DNA]</scope>
    <source>
        <strain evidence="18 20">DSM 101483</strain>
    </source>
</reference>
<comment type="subunit">
    <text evidence="13">Interacts with the Sec translocase complex via SecD. Specifically interacts with transmembrane segments of nascent integral membrane proteins during membrane integration.</text>
</comment>
<protein>
    <recommendedName>
        <fullName evidence="3 13">Membrane protein insertase YidC</fullName>
    </recommendedName>
    <alternativeName>
        <fullName evidence="12 13">Foldase YidC</fullName>
    </alternativeName>
    <alternativeName>
        <fullName evidence="11 13">Membrane integrase YidC</fullName>
    </alternativeName>
    <alternativeName>
        <fullName evidence="13">Membrane protein YidC</fullName>
    </alternativeName>
</protein>
<dbReference type="Proteomes" id="UP000295506">
    <property type="component" value="Unassembled WGS sequence"/>
</dbReference>
<dbReference type="AlphaFoldDB" id="A0A126QRQ6"/>
<dbReference type="RefSeq" id="WP_066805944.1">
    <property type="nucleotide sequence ID" value="NZ_CP014206.1"/>
</dbReference>
<evidence type="ECO:0000256" key="4">
    <source>
        <dbReference type="ARBA" id="ARBA00022448"/>
    </source>
</evidence>
<evidence type="ECO:0000256" key="9">
    <source>
        <dbReference type="ARBA" id="ARBA00023136"/>
    </source>
</evidence>
<dbReference type="NCBIfam" id="TIGR03593">
    <property type="entry name" value="yidC_nterm"/>
    <property type="match status" value="1"/>
</dbReference>
<comment type="function">
    <text evidence="13">Required for the insertion and/or proper folding and/or complex formation of integral membrane proteins into the membrane. Involved in integration of membrane proteins that insert both dependently and independently of the Sec translocase complex, as well as at least some lipoproteins. Aids folding of multispanning membrane proteins.</text>
</comment>
<dbReference type="GO" id="GO:0051205">
    <property type="term" value="P:protein insertion into membrane"/>
    <property type="evidence" value="ECO:0007669"/>
    <property type="project" value="TreeGrafter"/>
</dbReference>
<evidence type="ECO:0000256" key="5">
    <source>
        <dbReference type="ARBA" id="ARBA00022475"/>
    </source>
</evidence>
<dbReference type="GO" id="GO:0015031">
    <property type="term" value="P:protein transport"/>
    <property type="evidence" value="ECO:0007669"/>
    <property type="project" value="UniProtKB-KW"/>
</dbReference>
<dbReference type="CDD" id="cd19961">
    <property type="entry name" value="EcYidC-like_peri"/>
    <property type="match status" value="1"/>
</dbReference>
<comment type="caution">
    <text evidence="13">Lacks conserved residue(s) required for the propagation of feature annotation.</text>
</comment>
<dbReference type="NCBIfam" id="NF002353">
    <property type="entry name" value="PRK01318.1-4"/>
    <property type="match status" value="1"/>
</dbReference>
<evidence type="ECO:0000313" key="19">
    <source>
        <dbReference type="Proteomes" id="UP000055611"/>
    </source>
</evidence>
<feature type="domain" description="Membrane insertase YidC/Oxa/ALB C-terminal" evidence="15">
    <location>
        <begin position="358"/>
        <end position="543"/>
    </location>
</feature>
<dbReference type="InterPro" id="IPR028055">
    <property type="entry name" value="YidC/Oxa/ALB_C"/>
</dbReference>
<keyword evidence="8 13" id="KW-1133">Transmembrane helix</keyword>